<proteinExistence type="predicted"/>
<dbReference type="RefSeq" id="WP_152125059.1">
    <property type="nucleotide sequence ID" value="NZ_WELI01000005.1"/>
</dbReference>
<sequence>MNQPEIQPDVYALEKELVREVTDFLANDRASGPIELINSLVYTWVSSGAPDMTTNKSQSTLFDSHLLVNFLSRLQEYVHDIEVVQMRQEARKE</sequence>
<gene>
    <name evidence="1" type="ORF">F5984_15135</name>
</gene>
<dbReference type="AlphaFoldDB" id="A0A7J5TZB2"/>
<accession>A0A7J5TZB2</accession>
<name>A0A7J5TZB2_9BACT</name>
<reference evidence="1 2" key="1">
    <citation type="submission" date="2019-10" db="EMBL/GenBank/DDBJ databases">
        <title>Rudanella paleaurantiibacter sp. nov., isolated from sludge.</title>
        <authorList>
            <person name="Xu S.Q."/>
        </authorList>
    </citation>
    <scope>NUCLEOTIDE SEQUENCE [LARGE SCALE GENOMIC DNA]</scope>
    <source>
        <strain evidence="1 2">HX-22-17</strain>
    </source>
</reference>
<organism evidence="1 2">
    <name type="scientific">Rudanella paleaurantiibacter</name>
    <dbReference type="NCBI Taxonomy" id="2614655"/>
    <lineage>
        <taxon>Bacteria</taxon>
        <taxon>Pseudomonadati</taxon>
        <taxon>Bacteroidota</taxon>
        <taxon>Cytophagia</taxon>
        <taxon>Cytophagales</taxon>
        <taxon>Cytophagaceae</taxon>
        <taxon>Rudanella</taxon>
    </lineage>
</organism>
<dbReference type="EMBL" id="WELI01000005">
    <property type="protein sequence ID" value="KAB7730474.1"/>
    <property type="molecule type" value="Genomic_DNA"/>
</dbReference>
<evidence type="ECO:0000313" key="2">
    <source>
        <dbReference type="Proteomes" id="UP000488299"/>
    </source>
</evidence>
<protein>
    <submittedName>
        <fullName evidence="1">Uncharacterized protein</fullName>
    </submittedName>
</protein>
<keyword evidence="2" id="KW-1185">Reference proteome</keyword>
<dbReference type="Proteomes" id="UP000488299">
    <property type="component" value="Unassembled WGS sequence"/>
</dbReference>
<evidence type="ECO:0000313" key="1">
    <source>
        <dbReference type="EMBL" id="KAB7730474.1"/>
    </source>
</evidence>
<comment type="caution">
    <text evidence="1">The sequence shown here is derived from an EMBL/GenBank/DDBJ whole genome shotgun (WGS) entry which is preliminary data.</text>
</comment>